<dbReference type="Pfam" id="PF01869">
    <property type="entry name" value="BcrAD_BadFG"/>
    <property type="match status" value="1"/>
</dbReference>
<dbReference type="RefSeq" id="WP_036689852.1">
    <property type="nucleotide sequence ID" value="NZ_JNVM01000027.1"/>
</dbReference>
<feature type="domain" description="ATPase BadF/BadG/BcrA/BcrD type" evidence="1">
    <location>
        <begin position="5"/>
        <end position="303"/>
    </location>
</feature>
<reference evidence="2 3" key="1">
    <citation type="submission" date="2014-06" db="EMBL/GenBank/DDBJ databases">
        <title>Draft genome sequence of Paenibacillus sp. MSt1.</title>
        <authorList>
            <person name="Aw Y.K."/>
            <person name="Ong K.S."/>
            <person name="Gan H.M."/>
            <person name="Lee S.M."/>
        </authorList>
    </citation>
    <scope>NUCLEOTIDE SEQUENCE [LARGE SCALE GENOMIC DNA]</scope>
    <source>
        <strain evidence="2 3">MSt1</strain>
    </source>
</reference>
<evidence type="ECO:0000259" key="1">
    <source>
        <dbReference type="Pfam" id="PF01869"/>
    </source>
</evidence>
<name>A0A081NX70_9BACL</name>
<sequence>MRYIIGVDGGGTKTYAVVIDEQGNKLGSGIAGCGNHQIVGIEKALGHIRQSMELAIQEAGLTYADIAFVQYGLAGADREHDFSILRPALATLPFANWDVVCDTMEGLRIGCPDNAGVVLVCGSGTNAAGRNEEGLTIQTGGLGTLYGDAAGSHYMATRTFQAAVRSWEYREIPSVLQHKVPRYFGFETVEQMVNDFLDRDIYSLREGNLTIVLHEAADEGDALAIRILQDTGRELGIAACSVIRRLGGFRKATIPIVLVGSVVQKGRNPHLLAALKETVRQEHGSIELIIPEMAPVYGAVLLGMDHLGLAAGEAIHSKFAAYGGYET</sequence>
<keyword evidence="3" id="KW-1185">Reference proteome</keyword>
<protein>
    <submittedName>
        <fullName evidence="2">ATPase</fullName>
    </submittedName>
</protein>
<dbReference type="PANTHER" id="PTHR43190:SF3">
    <property type="entry name" value="N-ACETYL-D-GLUCOSAMINE KINASE"/>
    <property type="match status" value="1"/>
</dbReference>
<dbReference type="Proteomes" id="UP000028123">
    <property type="component" value="Unassembled WGS sequence"/>
</dbReference>
<comment type="caution">
    <text evidence="2">The sequence shown here is derived from an EMBL/GenBank/DDBJ whole genome shotgun (WGS) entry which is preliminary data.</text>
</comment>
<dbReference type="InterPro" id="IPR002731">
    <property type="entry name" value="ATPase_BadF"/>
</dbReference>
<dbReference type="AlphaFoldDB" id="A0A081NX70"/>
<accession>A0A081NX70</accession>
<dbReference type="PANTHER" id="PTHR43190">
    <property type="entry name" value="N-ACETYL-D-GLUCOSAMINE KINASE"/>
    <property type="match status" value="1"/>
</dbReference>
<dbReference type="Gene3D" id="3.30.420.40">
    <property type="match status" value="2"/>
</dbReference>
<dbReference type="InterPro" id="IPR043129">
    <property type="entry name" value="ATPase_NBD"/>
</dbReference>
<proteinExistence type="predicted"/>
<dbReference type="SUPFAM" id="SSF53067">
    <property type="entry name" value="Actin-like ATPase domain"/>
    <property type="match status" value="2"/>
</dbReference>
<evidence type="ECO:0000313" key="2">
    <source>
        <dbReference type="EMBL" id="KEQ23043.1"/>
    </source>
</evidence>
<dbReference type="InterPro" id="IPR052519">
    <property type="entry name" value="Euk-type_GlcNAc_Kinase"/>
</dbReference>
<gene>
    <name evidence="2" type="ORF">ET33_18825</name>
</gene>
<organism evidence="2 3">
    <name type="scientific">Paenibacillus tyrfis</name>
    <dbReference type="NCBI Taxonomy" id="1501230"/>
    <lineage>
        <taxon>Bacteria</taxon>
        <taxon>Bacillati</taxon>
        <taxon>Bacillota</taxon>
        <taxon>Bacilli</taxon>
        <taxon>Bacillales</taxon>
        <taxon>Paenibacillaceae</taxon>
        <taxon>Paenibacillus</taxon>
    </lineage>
</organism>
<dbReference type="EMBL" id="JNVM01000027">
    <property type="protein sequence ID" value="KEQ23043.1"/>
    <property type="molecule type" value="Genomic_DNA"/>
</dbReference>
<evidence type="ECO:0000313" key="3">
    <source>
        <dbReference type="Proteomes" id="UP000028123"/>
    </source>
</evidence>
<dbReference type="CDD" id="cd24007">
    <property type="entry name" value="ASKHA_NBD_eukNAGK-like"/>
    <property type="match status" value="1"/>
</dbReference>
<dbReference type="eggNOG" id="COG2971">
    <property type="taxonomic scope" value="Bacteria"/>
</dbReference>
<dbReference type="OrthoDB" id="9772633at2"/>